<keyword evidence="3" id="KW-1185">Reference proteome</keyword>
<protein>
    <submittedName>
        <fullName evidence="2">Uncharacterized protein</fullName>
    </submittedName>
</protein>
<keyword evidence="1" id="KW-0472">Membrane</keyword>
<keyword evidence="1" id="KW-1133">Transmembrane helix</keyword>
<evidence type="ECO:0000256" key="1">
    <source>
        <dbReference type="SAM" id="Phobius"/>
    </source>
</evidence>
<proteinExistence type="predicted"/>
<name>A0A4Q7VGW8_9BURK</name>
<evidence type="ECO:0000313" key="3">
    <source>
        <dbReference type="Proteomes" id="UP000293671"/>
    </source>
</evidence>
<organism evidence="2 3">
    <name type="scientific">Rivibacter subsaxonicus</name>
    <dbReference type="NCBI Taxonomy" id="457575"/>
    <lineage>
        <taxon>Bacteria</taxon>
        <taxon>Pseudomonadati</taxon>
        <taxon>Pseudomonadota</taxon>
        <taxon>Betaproteobacteria</taxon>
        <taxon>Burkholderiales</taxon>
        <taxon>Rivibacter</taxon>
    </lineage>
</organism>
<dbReference type="Proteomes" id="UP000293671">
    <property type="component" value="Unassembled WGS sequence"/>
</dbReference>
<feature type="transmembrane region" description="Helical" evidence="1">
    <location>
        <begin position="47"/>
        <end position="72"/>
    </location>
</feature>
<reference evidence="2 3" key="1">
    <citation type="submission" date="2019-02" db="EMBL/GenBank/DDBJ databases">
        <title>Genomic Encyclopedia of Type Strains, Phase IV (KMG-IV): sequencing the most valuable type-strain genomes for metagenomic binning, comparative biology and taxonomic classification.</title>
        <authorList>
            <person name="Goeker M."/>
        </authorList>
    </citation>
    <scope>NUCLEOTIDE SEQUENCE [LARGE SCALE GENOMIC DNA]</scope>
    <source>
        <strain evidence="2 3">DSM 19570</strain>
    </source>
</reference>
<dbReference type="AlphaFoldDB" id="A0A4Q7VGW8"/>
<dbReference type="EMBL" id="SHKP01000007">
    <property type="protein sequence ID" value="RZT95300.1"/>
    <property type="molecule type" value="Genomic_DNA"/>
</dbReference>
<accession>A0A4Q7VGW8</accession>
<comment type="caution">
    <text evidence="2">The sequence shown here is derived from an EMBL/GenBank/DDBJ whole genome shotgun (WGS) entry which is preliminary data.</text>
</comment>
<sequence>MTPEELAERQKRESGKPWEKYAEGRSDYKMDEVQIIVSSASPLKIGIVGLLVPLVVWLLMEGVVLVALWVIAGFSAGKGKSSN</sequence>
<evidence type="ECO:0000313" key="2">
    <source>
        <dbReference type="EMBL" id="RZT95300.1"/>
    </source>
</evidence>
<keyword evidence="1" id="KW-0812">Transmembrane</keyword>
<gene>
    <name evidence="2" type="ORF">EV670_3053</name>
</gene>